<protein>
    <recommendedName>
        <fullName evidence="4">NB-ARC domain-containing protein</fullName>
    </recommendedName>
</protein>
<dbReference type="PANTHER" id="PTHR35205:SF1">
    <property type="entry name" value="ZU5 DOMAIN-CONTAINING PROTEIN"/>
    <property type="match status" value="1"/>
</dbReference>
<evidence type="ECO:0000313" key="3">
    <source>
        <dbReference type="Proteomes" id="UP000001294"/>
    </source>
</evidence>
<dbReference type="EMBL" id="DS995901">
    <property type="protein sequence ID" value="EEA25022.1"/>
    <property type="molecule type" value="Genomic_DNA"/>
</dbReference>
<proteinExistence type="predicted"/>
<sequence>MDYKLATTLGILRPTTTTMPRAKRPETPPSPSLSIPFPRDPDFIDRRTILDQLHRRSAASGSQTALVGLGGIGKSQLAIEYAYQAHERSPKTWIFWVHASNAARFEQSYRELADDVKLFGRRDPKANIFKLVHDWLRDSTNGKWILILDNVDDAHFLVSRPNGNRGQTSDKNGSADRPLREYLPLKALMDQS</sequence>
<name>B6QEW7_TALMQ</name>
<organism evidence="2 3">
    <name type="scientific">Talaromyces marneffei (strain ATCC 18224 / CBS 334.59 / QM 7333)</name>
    <name type="common">Penicillium marneffei</name>
    <dbReference type="NCBI Taxonomy" id="441960"/>
    <lineage>
        <taxon>Eukaryota</taxon>
        <taxon>Fungi</taxon>
        <taxon>Dikarya</taxon>
        <taxon>Ascomycota</taxon>
        <taxon>Pezizomycotina</taxon>
        <taxon>Eurotiomycetes</taxon>
        <taxon>Eurotiomycetidae</taxon>
        <taxon>Eurotiales</taxon>
        <taxon>Trichocomaceae</taxon>
        <taxon>Talaromyces</taxon>
        <taxon>Talaromyces sect. Talaromyces</taxon>
    </lineage>
</organism>
<dbReference type="Gene3D" id="3.40.50.300">
    <property type="entry name" value="P-loop containing nucleotide triphosphate hydrolases"/>
    <property type="match status" value="1"/>
</dbReference>
<dbReference type="PhylomeDB" id="B6QEW7"/>
<dbReference type="HOGENOM" id="CLU_110374_0_0_1"/>
<accession>B6QEW7</accession>
<evidence type="ECO:0000313" key="2">
    <source>
        <dbReference type="EMBL" id="EEA25022.1"/>
    </source>
</evidence>
<dbReference type="OrthoDB" id="5986190at2759"/>
<dbReference type="InterPro" id="IPR027417">
    <property type="entry name" value="P-loop_NTPase"/>
</dbReference>
<evidence type="ECO:0008006" key="4">
    <source>
        <dbReference type="Google" id="ProtNLM"/>
    </source>
</evidence>
<dbReference type="VEuPathDB" id="FungiDB:PMAA_089880"/>
<keyword evidence="3" id="KW-1185">Reference proteome</keyword>
<dbReference type="AlphaFoldDB" id="B6QEW7"/>
<dbReference type="SUPFAM" id="SSF52540">
    <property type="entry name" value="P-loop containing nucleoside triphosphate hydrolases"/>
    <property type="match status" value="1"/>
</dbReference>
<dbReference type="PANTHER" id="PTHR35205">
    <property type="entry name" value="NB-ARC AND TPR DOMAIN PROTEIN"/>
    <property type="match status" value="1"/>
</dbReference>
<evidence type="ECO:0000256" key="1">
    <source>
        <dbReference type="SAM" id="MobiDB-lite"/>
    </source>
</evidence>
<gene>
    <name evidence="2" type="ORF">PMAA_089880</name>
</gene>
<dbReference type="Proteomes" id="UP000001294">
    <property type="component" value="Unassembled WGS sequence"/>
</dbReference>
<dbReference type="STRING" id="441960.B6QEW7"/>
<feature type="region of interest" description="Disordered" evidence="1">
    <location>
        <begin position="15"/>
        <end position="37"/>
    </location>
</feature>
<reference evidence="3" key="1">
    <citation type="journal article" date="2015" name="Genome Announc.">
        <title>Genome sequence of the AIDS-associated pathogen Penicillium marneffei (ATCC18224) and its near taxonomic relative Talaromyces stipitatus (ATCC10500).</title>
        <authorList>
            <person name="Nierman W.C."/>
            <person name="Fedorova-Abrams N.D."/>
            <person name="Andrianopoulos A."/>
        </authorList>
    </citation>
    <scope>NUCLEOTIDE SEQUENCE [LARGE SCALE GENOMIC DNA]</scope>
    <source>
        <strain evidence="3">ATCC 18224 / CBS 334.59 / QM 7333</strain>
    </source>
</reference>